<dbReference type="CDD" id="cd00609">
    <property type="entry name" value="AAT_like"/>
    <property type="match status" value="1"/>
</dbReference>
<evidence type="ECO:0000313" key="8">
    <source>
        <dbReference type="Proteomes" id="UP000325105"/>
    </source>
</evidence>
<dbReference type="RefSeq" id="WP_148907392.1">
    <property type="nucleotide sequence ID" value="NZ_VNHX01000002.1"/>
</dbReference>
<dbReference type="GO" id="GO:0003677">
    <property type="term" value="F:DNA binding"/>
    <property type="evidence" value="ECO:0007669"/>
    <property type="project" value="UniProtKB-KW"/>
</dbReference>
<feature type="domain" description="HTH gntR-type" evidence="6">
    <location>
        <begin position="21"/>
        <end position="89"/>
    </location>
</feature>
<keyword evidence="4" id="KW-0238">DNA-binding</keyword>
<dbReference type="PANTHER" id="PTHR46577:SF1">
    <property type="entry name" value="HTH-TYPE TRANSCRIPTIONAL REGULATORY PROTEIN GABR"/>
    <property type="match status" value="1"/>
</dbReference>
<dbReference type="Pfam" id="PF00155">
    <property type="entry name" value="Aminotran_1_2"/>
    <property type="match status" value="1"/>
</dbReference>
<protein>
    <submittedName>
        <fullName evidence="7">GntR family transcriptional regulator/MocR family aminotransferase</fullName>
    </submittedName>
</protein>
<keyword evidence="2" id="KW-0663">Pyridoxal phosphate</keyword>
<dbReference type="Gene3D" id="1.10.10.10">
    <property type="entry name" value="Winged helix-like DNA-binding domain superfamily/Winged helix DNA-binding domain"/>
    <property type="match status" value="1"/>
</dbReference>
<dbReference type="AlphaFoldDB" id="A0A5S5DSA3"/>
<sequence length="490" mass="55679">MPSPVDIPFRSIIQIDRNATTPIFLQIANQLIMAIQRNLLPPDTKLPGTRQLGILLDVHRNTVVASYDELSAQGWIVIKPNRGAFIASSIPEPKARQDSDVTYPKCTGFVFKRSMLLDNPYDYADYAYVFNDGTPDIRLTQLEDLSRIYSANMKRKRNRKKMGYYNHEGSEYFKEQLTHYLRLSRGLHVSAGNLLITRSPEMSLFILSEILLQRDELVVVGSPGYFSANMVFQKNGARIHPLPVDAEGIDTDALRALCTRQTVRMVYVTPQHHYPTTVSLSPARRMLLLQLAQEFGFVIVEDDHDYDFHYDKQPLLPLATADTSGMVIYISSFGKSLAPGFRTGFIVAPRNIMVEMRKLLGIIDRQGDVLMEQALGELIEEGLISRHLKKSLKIYRERRNQFIDMLTDEFKPWLTANKPAGGLAVWATFKSPVNLIQLSQHCAEDHLFIPRNILYQNASMTAMRIGFGHLDQEEMATSLRILKKALLMST</sequence>
<dbReference type="SUPFAM" id="SSF53383">
    <property type="entry name" value="PLP-dependent transferases"/>
    <property type="match status" value="1"/>
</dbReference>
<comment type="caution">
    <text evidence="7">The sequence shown here is derived from an EMBL/GenBank/DDBJ whole genome shotgun (WGS) entry which is preliminary data.</text>
</comment>
<dbReference type="OrthoDB" id="594134at2"/>
<keyword evidence="3" id="KW-0805">Transcription regulation</keyword>
<keyword evidence="5" id="KW-0804">Transcription</keyword>
<dbReference type="InterPro" id="IPR036388">
    <property type="entry name" value="WH-like_DNA-bd_sf"/>
</dbReference>
<comment type="similarity">
    <text evidence="1">In the C-terminal section; belongs to the class-I pyridoxal-phosphate-dependent aminotransferase family.</text>
</comment>
<dbReference type="InterPro" id="IPR000524">
    <property type="entry name" value="Tscrpt_reg_HTH_GntR"/>
</dbReference>
<keyword evidence="7" id="KW-0032">Aminotransferase</keyword>
<dbReference type="PROSITE" id="PS50949">
    <property type="entry name" value="HTH_GNTR"/>
    <property type="match status" value="1"/>
</dbReference>
<dbReference type="InterPro" id="IPR015424">
    <property type="entry name" value="PyrdxlP-dep_Trfase"/>
</dbReference>
<dbReference type="EMBL" id="VNHX01000002">
    <property type="protein sequence ID" value="TYP97742.1"/>
    <property type="molecule type" value="Genomic_DNA"/>
</dbReference>
<dbReference type="Pfam" id="PF00392">
    <property type="entry name" value="GntR"/>
    <property type="match status" value="1"/>
</dbReference>
<evidence type="ECO:0000256" key="5">
    <source>
        <dbReference type="ARBA" id="ARBA00023163"/>
    </source>
</evidence>
<dbReference type="InterPro" id="IPR015421">
    <property type="entry name" value="PyrdxlP-dep_Trfase_major"/>
</dbReference>
<gene>
    <name evidence="7" type="ORF">BC792_102164</name>
</gene>
<dbReference type="Proteomes" id="UP000325105">
    <property type="component" value="Unassembled WGS sequence"/>
</dbReference>
<evidence type="ECO:0000313" key="7">
    <source>
        <dbReference type="EMBL" id="TYP97742.1"/>
    </source>
</evidence>
<accession>A0A5S5DSA3</accession>
<dbReference type="SUPFAM" id="SSF46785">
    <property type="entry name" value="Winged helix' DNA-binding domain"/>
    <property type="match status" value="1"/>
</dbReference>
<organism evidence="7 8">
    <name type="scientific">Sphingobacterium allocomposti</name>
    <dbReference type="NCBI Taxonomy" id="415956"/>
    <lineage>
        <taxon>Bacteria</taxon>
        <taxon>Pseudomonadati</taxon>
        <taxon>Bacteroidota</taxon>
        <taxon>Sphingobacteriia</taxon>
        <taxon>Sphingobacteriales</taxon>
        <taxon>Sphingobacteriaceae</taxon>
        <taxon>Sphingobacterium</taxon>
    </lineage>
</organism>
<dbReference type="SMART" id="SM00345">
    <property type="entry name" value="HTH_GNTR"/>
    <property type="match status" value="1"/>
</dbReference>
<evidence type="ECO:0000256" key="4">
    <source>
        <dbReference type="ARBA" id="ARBA00023125"/>
    </source>
</evidence>
<keyword evidence="8" id="KW-1185">Reference proteome</keyword>
<dbReference type="GO" id="GO:0030170">
    <property type="term" value="F:pyridoxal phosphate binding"/>
    <property type="evidence" value="ECO:0007669"/>
    <property type="project" value="InterPro"/>
</dbReference>
<dbReference type="PANTHER" id="PTHR46577">
    <property type="entry name" value="HTH-TYPE TRANSCRIPTIONAL REGULATORY PROTEIN GABR"/>
    <property type="match status" value="1"/>
</dbReference>
<reference evidence="7 8" key="1">
    <citation type="submission" date="2019-07" db="EMBL/GenBank/DDBJ databases">
        <title>Genomic Encyclopedia of Archaeal and Bacterial Type Strains, Phase II (KMG-II): from individual species to whole genera.</title>
        <authorList>
            <person name="Goeker M."/>
        </authorList>
    </citation>
    <scope>NUCLEOTIDE SEQUENCE [LARGE SCALE GENOMIC DNA]</scope>
    <source>
        <strain evidence="7 8">DSM 18850</strain>
    </source>
</reference>
<dbReference type="CDD" id="cd07377">
    <property type="entry name" value="WHTH_GntR"/>
    <property type="match status" value="1"/>
</dbReference>
<name>A0A5S5DSA3_9SPHI</name>
<proteinExistence type="inferred from homology"/>
<evidence type="ECO:0000256" key="3">
    <source>
        <dbReference type="ARBA" id="ARBA00023015"/>
    </source>
</evidence>
<evidence type="ECO:0000256" key="2">
    <source>
        <dbReference type="ARBA" id="ARBA00022898"/>
    </source>
</evidence>
<evidence type="ECO:0000256" key="1">
    <source>
        <dbReference type="ARBA" id="ARBA00005384"/>
    </source>
</evidence>
<evidence type="ECO:0000259" key="6">
    <source>
        <dbReference type="PROSITE" id="PS50949"/>
    </source>
</evidence>
<dbReference type="InterPro" id="IPR036390">
    <property type="entry name" value="WH_DNA-bd_sf"/>
</dbReference>
<keyword evidence="7" id="KW-0808">Transferase</keyword>
<dbReference type="InterPro" id="IPR004839">
    <property type="entry name" value="Aminotransferase_I/II_large"/>
</dbReference>
<dbReference type="Gene3D" id="3.40.640.10">
    <property type="entry name" value="Type I PLP-dependent aspartate aminotransferase-like (Major domain)"/>
    <property type="match status" value="1"/>
</dbReference>
<dbReference type="InterPro" id="IPR051446">
    <property type="entry name" value="HTH_trans_reg/aminotransferase"/>
</dbReference>
<dbReference type="GO" id="GO:0003700">
    <property type="term" value="F:DNA-binding transcription factor activity"/>
    <property type="evidence" value="ECO:0007669"/>
    <property type="project" value="InterPro"/>
</dbReference>
<dbReference type="GO" id="GO:0008483">
    <property type="term" value="F:transaminase activity"/>
    <property type="evidence" value="ECO:0007669"/>
    <property type="project" value="UniProtKB-KW"/>
</dbReference>